<dbReference type="Gene3D" id="1.10.10.60">
    <property type="entry name" value="Homeodomain-like"/>
    <property type="match status" value="2"/>
</dbReference>
<feature type="domain" description="HTH araC/xylS-type" evidence="5">
    <location>
        <begin position="166"/>
        <end position="263"/>
    </location>
</feature>
<evidence type="ECO:0000256" key="1">
    <source>
        <dbReference type="ARBA" id="ARBA00004123"/>
    </source>
</evidence>
<dbReference type="GO" id="GO:0003700">
    <property type="term" value="F:DNA-binding transcription factor activity"/>
    <property type="evidence" value="ECO:0007669"/>
    <property type="project" value="InterPro"/>
</dbReference>
<dbReference type="Gene3D" id="2.60.120.10">
    <property type="entry name" value="Jelly Rolls"/>
    <property type="match status" value="1"/>
</dbReference>
<keyword evidence="3" id="KW-0238">DNA-binding</keyword>
<dbReference type="InterPro" id="IPR014710">
    <property type="entry name" value="RmlC-like_jellyroll"/>
</dbReference>
<dbReference type="SMART" id="SM00342">
    <property type="entry name" value="HTH_ARAC"/>
    <property type="match status" value="1"/>
</dbReference>
<evidence type="ECO:0000259" key="5">
    <source>
        <dbReference type="PROSITE" id="PS01124"/>
    </source>
</evidence>
<reference evidence="6" key="1">
    <citation type="submission" date="2022-08" db="UniProtKB">
        <authorList>
            <consortium name="EnsemblMetazoa"/>
        </authorList>
    </citation>
    <scope>IDENTIFICATION</scope>
</reference>
<proteinExistence type="predicted"/>
<accession>A0A8W7PZK5</accession>
<dbReference type="PANTHER" id="PTHR46796:SF2">
    <property type="entry name" value="TRANSCRIPTIONAL REGULATORY PROTEIN"/>
    <property type="match status" value="1"/>
</dbReference>
<dbReference type="InterPro" id="IPR009057">
    <property type="entry name" value="Homeodomain-like_sf"/>
</dbReference>
<sequence length="265" mass="28660">MTERIAYYRSALHGIHAMQADSSRAFARHSHDEYGIGLVVRGAQRSFSGRGMVDAGPGDIIMVNPGEVHDGQPMQDGGRAWQMLYIQPVIWQQLAEETGRAGGLSAATAAAADAGLRQQFMHLFALLDGNAPAELAQEQALLQLLARLMRMHAYRPPPSVYSAAIARVCAALDDEPAQAHSLSALAELAGISRFRLLRSFSRQLGCSPHDYLQQRRLTLARGLIAQGVSLAAVAATSGFADQSHMNRVFLQRLGITPGCYAQALR</sequence>
<keyword evidence="4" id="KW-0804">Transcription</keyword>
<evidence type="ECO:0000313" key="6">
    <source>
        <dbReference type="EnsemblMetazoa" id="ACOM040034-PA.1"/>
    </source>
</evidence>
<dbReference type="GO" id="GO:0005634">
    <property type="term" value="C:nucleus"/>
    <property type="evidence" value="ECO:0007669"/>
    <property type="project" value="UniProtKB-SubCell"/>
</dbReference>
<name>A0A8W7PZK5_ANOCL</name>
<dbReference type="SUPFAM" id="SSF51215">
    <property type="entry name" value="Regulatory protein AraC"/>
    <property type="match status" value="1"/>
</dbReference>
<dbReference type="Pfam" id="PF02311">
    <property type="entry name" value="AraC_binding"/>
    <property type="match status" value="1"/>
</dbReference>
<protein>
    <recommendedName>
        <fullName evidence="5">HTH araC/xylS-type domain-containing protein</fullName>
    </recommendedName>
</protein>
<evidence type="ECO:0000256" key="4">
    <source>
        <dbReference type="ARBA" id="ARBA00023163"/>
    </source>
</evidence>
<dbReference type="PROSITE" id="PS01124">
    <property type="entry name" value="HTH_ARAC_FAMILY_2"/>
    <property type="match status" value="1"/>
</dbReference>
<organism evidence="6">
    <name type="scientific">Anopheles coluzzii</name>
    <name type="common">African malaria mosquito</name>
    <dbReference type="NCBI Taxonomy" id="1518534"/>
    <lineage>
        <taxon>Eukaryota</taxon>
        <taxon>Metazoa</taxon>
        <taxon>Ecdysozoa</taxon>
        <taxon>Arthropoda</taxon>
        <taxon>Hexapoda</taxon>
        <taxon>Insecta</taxon>
        <taxon>Pterygota</taxon>
        <taxon>Neoptera</taxon>
        <taxon>Endopterygota</taxon>
        <taxon>Diptera</taxon>
        <taxon>Nematocera</taxon>
        <taxon>Culicoidea</taxon>
        <taxon>Culicidae</taxon>
        <taxon>Anophelinae</taxon>
        <taxon>Anopheles</taxon>
    </lineage>
</organism>
<dbReference type="Proteomes" id="UP000075882">
    <property type="component" value="Unassembled WGS sequence"/>
</dbReference>
<evidence type="ECO:0000256" key="3">
    <source>
        <dbReference type="ARBA" id="ARBA00023125"/>
    </source>
</evidence>
<evidence type="ECO:0000256" key="2">
    <source>
        <dbReference type="ARBA" id="ARBA00023015"/>
    </source>
</evidence>
<dbReference type="SUPFAM" id="SSF46689">
    <property type="entry name" value="Homeodomain-like"/>
    <property type="match status" value="2"/>
</dbReference>
<dbReference type="GO" id="GO:0043565">
    <property type="term" value="F:sequence-specific DNA binding"/>
    <property type="evidence" value="ECO:0007669"/>
    <property type="project" value="InterPro"/>
</dbReference>
<dbReference type="AlphaFoldDB" id="A0A8W7PZK5"/>
<dbReference type="InterPro" id="IPR018060">
    <property type="entry name" value="HTH_AraC"/>
</dbReference>
<dbReference type="EnsemblMetazoa" id="ACOM040034-RA">
    <property type="protein sequence ID" value="ACOM040034-PA.1"/>
    <property type="gene ID" value="ACOM040034"/>
</dbReference>
<dbReference type="InterPro" id="IPR050204">
    <property type="entry name" value="AraC_XylS_family_regulators"/>
</dbReference>
<comment type="subcellular location">
    <subcellularLocation>
        <location evidence="1">Nucleus</location>
    </subcellularLocation>
</comment>
<dbReference type="Pfam" id="PF12833">
    <property type="entry name" value="HTH_18"/>
    <property type="match status" value="1"/>
</dbReference>
<dbReference type="InterPro" id="IPR003313">
    <property type="entry name" value="AraC-bd"/>
</dbReference>
<keyword evidence="2" id="KW-0805">Transcription regulation</keyword>
<dbReference type="PANTHER" id="PTHR46796">
    <property type="entry name" value="HTH-TYPE TRANSCRIPTIONAL ACTIVATOR RHAS-RELATED"/>
    <property type="match status" value="1"/>
</dbReference>
<dbReference type="InterPro" id="IPR037923">
    <property type="entry name" value="HTH-like"/>
</dbReference>